<dbReference type="RefSeq" id="WP_221030003.1">
    <property type="nucleotide sequence ID" value="NZ_CP139781.1"/>
</dbReference>
<accession>A0ABZ1CCB2</accession>
<evidence type="ECO:0000313" key="2">
    <source>
        <dbReference type="Proteomes" id="UP000738431"/>
    </source>
</evidence>
<proteinExistence type="predicted"/>
<reference evidence="1 2" key="1">
    <citation type="submission" date="2023-12" db="EMBL/GenBank/DDBJ databases">
        <title>Description of an unclassified Opitutus bacterium of Verrucomicrobiota.</title>
        <authorList>
            <person name="Zhang D.-F."/>
        </authorList>
    </citation>
    <scope>NUCLEOTIDE SEQUENCE [LARGE SCALE GENOMIC DNA]</scope>
    <source>
        <strain evidence="1 2">WL0086</strain>
    </source>
</reference>
<gene>
    <name evidence="1" type="ORF">K1X11_007790</name>
</gene>
<dbReference type="Proteomes" id="UP000738431">
    <property type="component" value="Chromosome"/>
</dbReference>
<evidence type="ECO:0000313" key="1">
    <source>
        <dbReference type="EMBL" id="WRQ89306.1"/>
    </source>
</evidence>
<organism evidence="1 2">
    <name type="scientific">Actomonas aquatica</name>
    <dbReference type="NCBI Taxonomy" id="2866162"/>
    <lineage>
        <taxon>Bacteria</taxon>
        <taxon>Pseudomonadati</taxon>
        <taxon>Verrucomicrobiota</taxon>
        <taxon>Opitutia</taxon>
        <taxon>Opitutales</taxon>
        <taxon>Opitutaceae</taxon>
        <taxon>Actomonas</taxon>
    </lineage>
</organism>
<keyword evidence="2" id="KW-1185">Reference proteome</keyword>
<protein>
    <submittedName>
        <fullName evidence="1">Uncharacterized protein</fullName>
    </submittedName>
</protein>
<dbReference type="EMBL" id="CP139781">
    <property type="protein sequence ID" value="WRQ89306.1"/>
    <property type="molecule type" value="Genomic_DNA"/>
</dbReference>
<name>A0ABZ1CCB2_9BACT</name>
<sequence length="50" mass="5420">MSEHLYPLQLDLMDLTDRFGPPVTDVETSATSGAIETMTVNEQEGHEAAA</sequence>